<dbReference type="PROSITE" id="PS50879">
    <property type="entry name" value="RNASE_H_1"/>
    <property type="match status" value="1"/>
</dbReference>
<dbReference type="AlphaFoldDB" id="A0A2H0VHL0"/>
<dbReference type="Gene3D" id="3.30.420.10">
    <property type="entry name" value="Ribonuclease H-like superfamily/Ribonuclease H"/>
    <property type="match status" value="1"/>
</dbReference>
<comment type="caution">
    <text evidence="2">The sequence shown here is derived from an EMBL/GenBank/DDBJ whole genome shotgun (WGS) entry which is preliminary data.</text>
</comment>
<evidence type="ECO:0000259" key="1">
    <source>
        <dbReference type="PROSITE" id="PS50879"/>
    </source>
</evidence>
<sequence>MEVNTYIINTDGGSRGNPGPAAIGAVVGGREYFEAIGNTTNNIAEYSAVVFALKKAKQLLTKAMAKKTDVEVRTDSELLVKQLNAEYKIKDEHLVPLFIKIWNLRQDFASVKFVHVLREKNKDADRLVNKALDTLGI</sequence>
<evidence type="ECO:0000313" key="2">
    <source>
        <dbReference type="EMBL" id="PIR97839.1"/>
    </source>
</evidence>
<dbReference type="InterPro" id="IPR036397">
    <property type="entry name" value="RNaseH_sf"/>
</dbReference>
<dbReference type="PANTHER" id="PTHR46387">
    <property type="entry name" value="POLYNUCLEOTIDYL TRANSFERASE, RIBONUCLEASE H-LIKE SUPERFAMILY PROTEIN"/>
    <property type="match status" value="1"/>
</dbReference>
<dbReference type="EMBL" id="PFAH01000009">
    <property type="protein sequence ID" value="PIR97839.1"/>
    <property type="molecule type" value="Genomic_DNA"/>
</dbReference>
<protein>
    <recommendedName>
        <fullName evidence="1">RNase H type-1 domain-containing protein</fullName>
    </recommendedName>
</protein>
<dbReference type="InterPro" id="IPR002156">
    <property type="entry name" value="RNaseH_domain"/>
</dbReference>
<dbReference type="SUPFAM" id="SSF53098">
    <property type="entry name" value="Ribonuclease H-like"/>
    <property type="match status" value="1"/>
</dbReference>
<reference evidence="3" key="1">
    <citation type="submission" date="2017-09" db="EMBL/GenBank/DDBJ databases">
        <title>Depth-based differentiation of microbial function through sediment-hosted aquifers and enrichment of novel symbionts in the deep terrestrial subsurface.</title>
        <authorList>
            <person name="Probst A.J."/>
            <person name="Ladd B."/>
            <person name="Jarett J.K."/>
            <person name="Geller-Mcgrath D.E."/>
            <person name="Sieber C.M.K."/>
            <person name="Emerson J.B."/>
            <person name="Anantharaman K."/>
            <person name="Thomas B.C."/>
            <person name="Malmstrom R."/>
            <person name="Stieglmeier M."/>
            <person name="Klingl A."/>
            <person name="Woyke T."/>
            <person name="Ryan C.M."/>
            <person name="Banfield J.F."/>
        </authorList>
    </citation>
    <scope>NUCLEOTIDE SEQUENCE [LARGE SCALE GENOMIC DNA]</scope>
</reference>
<dbReference type="Proteomes" id="UP000231466">
    <property type="component" value="Unassembled WGS sequence"/>
</dbReference>
<gene>
    <name evidence="2" type="ORF">COT89_02770</name>
</gene>
<dbReference type="GO" id="GO:0003676">
    <property type="term" value="F:nucleic acid binding"/>
    <property type="evidence" value="ECO:0007669"/>
    <property type="project" value="InterPro"/>
</dbReference>
<organism evidence="2 3">
    <name type="scientific">Candidatus Colwellbacteria bacterium CG10_big_fil_rev_8_21_14_0_10_42_22</name>
    <dbReference type="NCBI Taxonomy" id="1974540"/>
    <lineage>
        <taxon>Bacteria</taxon>
        <taxon>Candidatus Colwelliibacteriota</taxon>
    </lineage>
</organism>
<dbReference type="PANTHER" id="PTHR46387:SF2">
    <property type="entry name" value="RIBONUCLEASE HI"/>
    <property type="match status" value="1"/>
</dbReference>
<name>A0A2H0VHL0_9BACT</name>
<dbReference type="GO" id="GO:0004523">
    <property type="term" value="F:RNA-DNA hybrid ribonuclease activity"/>
    <property type="evidence" value="ECO:0007669"/>
    <property type="project" value="InterPro"/>
</dbReference>
<dbReference type="InterPro" id="IPR012337">
    <property type="entry name" value="RNaseH-like_sf"/>
</dbReference>
<feature type="domain" description="RNase H type-1" evidence="1">
    <location>
        <begin position="2"/>
        <end position="133"/>
    </location>
</feature>
<dbReference type="CDD" id="cd09279">
    <property type="entry name" value="RNase_HI_like"/>
    <property type="match status" value="1"/>
</dbReference>
<dbReference type="Pfam" id="PF13456">
    <property type="entry name" value="RVT_3"/>
    <property type="match status" value="1"/>
</dbReference>
<evidence type="ECO:0000313" key="3">
    <source>
        <dbReference type="Proteomes" id="UP000231466"/>
    </source>
</evidence>
<accession>A0A2H0VHL0</accession>
<proteinExistence type="predicted"/>